<dbReference type="GO" id="GO:0021952">
    <property type="term" value="P:central nervous system projection neuron axonogenesis"/>
    <property type="evidence" value="ECO:0007669"/>
    <property type="project" value="TreeGrafter"/>
</dbReference>
<keyword evidence="5" id="KW-0206">Cytoskeleton</keyword>
<dbReference type="VEuPathDB" id="VectorBase:AFUN2_012041"/>
<dbReference type="GO" id="GO:0005856">
    <property type="term" value="C:cytoskeleton"/>
    <property type="evidence" value="ECO:0007669"/>
    <property type="project" value="UniProtKB-SubCell"/>
</dbReference>
<dbReference type="OrthoDB" id="409897at2759"/>
<name>A0A4Y0BQ94_ANOFN</name>
<dbReference type="InterPro" id="IPR022083">
    <property type="entry name" value="KBP"/>
</dbReference>
<accession>A0A4Y0BQ94</accession>
<dbReference type="AlphaFoldDB" id="A0A4Y0BQ94"/>
<evidence type="ECO:0000256" key="2">
    <source>
        <dbReference type="ARBA" id="ARBA00010305"/>
    </source>
</evidence>
<dbReference type="GeneID" id="125763421"/>
<dbReference type="PANTHER" id="PTHR46321:SF1">
    <property type="entry name" value="KIF-BINDING PROTEIN"/>
    <property type="match status" value="1"/>
</dbReference>
<dbReference type="GO" id="GO:0000226">
    <property type="term" value="P:microtubule cytoskeleton organization"/>
    <property type="evidence" value="ECO:0007669"/>
    <property type="project" value="TreeGrafter"/>
</dbReference>
<dbReference type="EnsemblMetazoa" id="AFUN021560-RA">
    <property type="protein sequence ID" value="AFUN021560-PA"/>
    <property type="gene ID" value="AFUN021560"/>
</dbReference>
<evidence type="ECO:0000256" key="3">
    <source>
        <dbReference type="ARBA" id="ARBA00016840"/>
    </source>
</evidence>
<comment type="subcellular location">
    <subcellularLocation>
        <location evidence="1">Cytoplasm</location>
        <location evidence="1">Cytoskeleton</location>
    </subcellularLocation>
</comment>
<sequence length="587" mass="68432">MKVTKENLSDIREEYEKAHRYIDEESKNDPPTEPFRSHYIARDILNSALRKVKTLSEALDAESDVATTVRCIHANILKDIAKITIFVEEPRGEVLLKEALELIENEHEKEPAINVRIEILNQLGIMACNQSNFAESKQYLEQAKDVYFETKELEREPLTMADLFGTKEEVEKGKGLKLLESNHTLTLYYLAQVFGFLDNLTDSAQYCHMTLQRQLEYNEYEHVDWALNAVTLSQFYFPQNHLSQARHLLAASTFMLNRYETEVVEKIANPTERAEKEETLRYRMADVGRCWAKYGLHILATSKERLSADDEPNEDGTSKPLLTPVKKVNRFRGLDLAAYEGQVTDEFCLTFDDAKLVMLNSLSWLNKAKEYYTKETEASQYAKILQDVASLYKFLAFFEEDDGNQCKLYKRGADQLEEIVEILNATYYQTICREAWYELGLTYSNMLNVKLGQLDDMQSKDHPTPHALNKINHLCEKSIRNFKKFIESYKIDMETLELPDNIGEDEMQPILYAYFHIGRLYYRTITPDKRLKLKNTENSLFYYNRFVECCRDERMRVLFVQELGVCKEIITLLPLKIEKLKTEITEG</sequence>
<organism evidence="6">
    <name type="scientific">Anopheles funestus</name>
    <name type="common">African malaria mosquito</name>
    <dbReference type="NCBI Taxonomy" id="62324"/>
    <lineage>
        <taxon>Eukaryota</taxon>
        <taxon>Metazoa</taxon>
        <taxon>Ecdysozoa</taxon>
        <taxon>Arthropoda</taxon>
        <taxon>Hexapoda</taxon>
        <taxon>Insecta</taxon>
        <taxon>Pterygota</taxon>
        <taxon>Neoptera</taxon>
        <taxon>Endopterygota</taxon>
        <taxon>Diptera</taxon>
        <taxon>Nematocera</taxon>
        <taxon>Culicoidea</taxon>
        <taxon>Culicidae</taxon>
        <taxon>Anophelinae</taxon>
        <taxon>Anopheles</taxon>
    </lineage>
</organism>
<dbReference type="RefSeq" id="XP_049282570.1">
    <property type="nucleotide sequence ID" value="XM_049426613.1"/>
</dbReference>
<dbReference type="STRING" id="62324.A0A4Y0BQ94"/>
<evidence type="ECO:0000256" key="4">
    <source>
        <dbReference type="ARBA" id="ARBA00022490"/>
    </source>
</evidence>
<proteinExistence type="inferred from homology"/>
<keyword evidence="4" id="KW-0963">Cytoplasm</keyword>
<reference evidence="6" key="1">
    <citation type="submission" date="2020-05" db="UniProtKB">
        <authorList>
            <consortium name="EnsemblMetazoa"/>
        </authorList>
    </citation>
    <scope>IDENTIFICATION</scope>
    <source>
        <strain evidence="6">FUMOZ</strain>
    </source>
</reference>
<evidence type="ECO:0000256" key="1">
    <source>
        <dbReference type="ARBA" id="ARBA00004245"/>
    </source>
</evidence>
<dbReference type="Pfam" id="PF12309">
    <property type="entry name" value="KBP_C"/>
    <property type="match status" value="1"/>
</dbReference>
<protein>
    <recommendedName>
        <fullName evidence="3">KIF-binding protein</fullName>
    </recommendedName>
</protein>
<dbReference type="KEGG" id="afun:125763421"/>
<comment type="similarity">
    <text evidence="2">Belongs to the KIF-binding protein family.</text>
</comment>
<dbReference type="GO" id="GO:1990535">
    <property type="term" value="P:neuron projection maintenance"/>
    <property type="evidence" value="ECO:0007669"/>
    <property type="project" value="TreeGrafter"/>
</dbReference>
<dbReference type="PANTHER" id="PTHR46321">
    <property type="entry name" value="KIF1-BINDING PROTEIN"/>
    <property type="match status" value="1"/>
</dbReference>
<dbReference type="VEuPathDB" id="VectorBase:AFUN021560"/>
<evidence type="ECO:0000313" key="6">
    <source>
        <dbReference type="EnsemblMetazoa" id="AFUN021560-PA"/>
    </source>
</evidence>
<evidence type="ECO:0000256" key="5">
    <source>
        <dbReference type="ARBA" id="ARBA00023212"/>
    </source>
</evidence>